<keyword evidence="3" id="KW-0472">Membrane</keyword>
<evidence type="ECO:0000256" key="4">
    <source>
        <dbReference type="SAM" id="SignalP"/>
    </source>
</evidence>
<feature type="chain" id="PRO_5019092228" description="diguanylate cyclase" evidence="4">
    <location>
        <begin position="26"/>
        <end position="481"/>
    </location>
</feature>
<dbReference type="Gene3D" id="3.40.190.10">
    <property type="entry name" value="Periplasmic binding protein-like II"/>
    <property type="match status" value="2"/>
</dbReference>
<dbReference type="FunFam" id="3.30.70.270:FF:000001">
    <property type="entry name" value="Diguanylate cyclase domain protein"/>
    <property type="match status" value="1"/>
</dbReference>
<keyword evidence="3" id="KW-1133">Transmembrane helix</keyword>
<comment type="catalytic activity">
    <reaction evidence="2">
        <text>2 GTP = 3',3'-c-di-GMP + 2 diphosphate</text>
        <dbReference type="Rhea" id="RHEA:24898"/>
        <dbReference type="ChEBI" id="CHEBI:33019"/>
        <dbReference type="ChEBI" id="CHEBI:37565"/>
        <dbReference type="ChEBI" id="CHEBI:58805"/>
        <dbReference type="EC" id="2.7.7.65"/>
    </reaction>
</comment>
<dbReference type="CDD" id="cd01949">
    <property type="entry name" value="GGDEF"/>
    <property type="match status" value="1"/>
</dbReference>
<organism evidence="6 7">
    <name type="scientific">Azospirillum cavernae</name>
    <dbReference type="NCBI Taxonomy" id="2320860"/>
    <lineage>
        <taxon>Bacteria</taxon>
        <taxon>Pseudomonadati</taxon>
        <taxon>Pseudomonadota</taxon>
        <taxon>Alphaproteobacteria</taxon>
        <taxon>Rhodospirillales</taxon>
        <taxon>Azospirillaceae</taxon>
        <taxon>Azospirillum</taxon>
    </lineage>
</organism>
<feature type="signal peptide" evidence="4">
    <location>
        <begin position="1"/>
        <end position="25"/>
    </location>
</feature>
<dbReference type="InterPro" id="IPR043128">
    <property type="entry name" value="Rev_trsase/Diguanyl_cyclase"/>
</dbReference>
<keyword evidence="3" id="KW-0812">Transmembrane</keyword>
<evidence type="ECO:0000313" key="7">
    <source>
        <dbReference type="Proteomes" id="UP000283458"/>
    </source>
</evidence>
<dbReference type="PANTHER" id="PTHR45138">
    <property type="entry name" value="REGULATORY COMPONENTS OF SENSORY TRANSDUCTION SYSTEM"/>
    <property type="match status" value="1"/>
</dbReference>
<evidence type="ECO:0000256" key="1">
    <source>
        <dbReference type="ARBA" id="ARBA00012528"/>
    </source>
</evidence>
<keyword evidence="7" id="KW-1185">Reference proteome</keyword>
<dbReference type="InterPro" id="IPR000160">
    <property type="entry name" value="GGDEF_dom"/>
</dbReference>
<dbReference type="InterPro" id="IPR050469">
    <property type="entry name" value="Diguanylate_Cyclase"/>
</dbReference>
<dbReference type="AlphaFoldDB" id="A0A418VQ03"/>
<accession>A0A418VQ03</accession>
<dbReference type="Gene3D" id="3.30.70.270">
    <property type="match status" value="1"/>
</dbReference>
<dbReference type="SMART" id="SM00267">
    <property type="entry name" value="GGDEF"/>
    <property type="match status" value="1"/>
</dbReference>
<dbReference type="Pfam" id="PF00497">
    <property type="entry name" value="SBP_bac_3"/>
    <property type="match status" value="1"/>
</dbReference>
<dbReference type="EC" id="2.7.7.65" evidence="1"/>
<evidence type="ECO:0000256" key="2">
    <source>
        <dbReference type="ARBA" id="ARBA00034247"/>
    </source>
</evidence>
<proteinExistence type="predicted"/>
<evidence type="ECO:0000313" key="6">
    <source>
        <dbReference type="EMBL" id="RJF78344.1"/>
    </source>
</evidence>
<dbReference type="SUPFAM" id="SSF55073">
    <property type="entry name" value="Nucleotide cyclase"/>
    <property type="match status" value="1"/>
</dbReference>
<keyword evidence="4" id="KW-0732">Signal</keyword>
<dbReference type="OrthoDB" id="9812260at2"/>
<reference evidence="6 7" key="1">
    <citation type="submission" date="2018-09" db="EMBL/GenBank/DDBJ databases">
        <authorList>
            <person name="Zhu H."/>
        </authorList>
    </citation>
    <scope>NUCLEOTIDE SEQUENCE [LARGE SCALE GENOMIC DNA]</scope>
    <source>
        <strain evidence="6 7">K2W22B-5</strain>
    </source>
</reference>
<dbReference type="SUPFAM" id="SSF53850">
    <property type="entry name" value="Periplasmic binding protein-like II"/>
    <property type="match status" value="1"/>
</dbReference>
<feature type="transmembrane region" description="Helical" evidence="3">
    <location>
        <begin position="273"/>
        <end position="293"/>
    </location>
</feature>
<dbReference type="InterPro" id="IPR001638">
    <property type="entry name" value="Solute-binding_3/MltF_N"/>
</dbReference>
<dbReference type="GO" id="GO:0052621">
    <property type="term" value="F:diguanylate cyclase activity"/>
    <property type="evidence" value="ECO:0007669"/>
    <property type="project" value="UniProtKB-EC"/>
</dbReference>
<dbReference type="RefSeq" id="WP_119833635.1">
    <property type="nucleotide sequence ID" value="NZ_QYUL01000004.1"/>
</dbReference>
<gene>
    <name evidence="6" type="ORF">D3877_24945</name>
</gene>
<comment type="caution">
    <text evidence="6">The sequence shown here is derived from an EMBL/GenBank/DDBJ whole genome shotgun (WGS) entry which is preliminary data.</text>
</comment>
<evidence type="ECO:0000256" key="3">
    <source>
        <dbReference type="SAM" id="Phobius"/>
    </source>
</evidence>
<dbReference type="CDD" id="cd13708">
    <property type="entry name" value="PBP2_BvgS_like_1"/>
    <property type="match status" value="1"/>
</dbReference>
<dbReference type="PROSITE" id="PS50887">
    <property type="entry name" value="GGDEF"/>
    <property type="match status" value="1"/>
</dbReference>
<name>A0A418VQ03_9PROT</name>
<dbReference type="NCBIfam" id="TIGR00254">
    <property type="entry name" value="GGDEF"/>
    <property type="match status" value="1"/>
</dbReference>
<feature type="domain" description="GGDEF" evidence="5">
    <location>
        <begin position="336"/>
        <end position="465"/>
    </location>
</feature>
<protein>
    <recommendedName>
        <fullName evidence="1">diguanylate cyclase</fullName>
        <ecNumber evidence="1">2.7.7.65</ecNumber>
    </recommendedName>
</protein>
<dbReference type="EMBL" id="QYUL01000004">
    <property type="protein sequence ID" value="RJF78344.1"/>
    <property type="molecule type" value="Genomic_DNA"/>
</dbReference>
<dbReference type="InterPro" id="IPR029787">
    <property type="entry name" value="Nucleotide_cyclase"/>
</dbReference>
<dbReference type="SMART" id="SM00062">
    <property type="entry name" value="PBPb"/>
    <property type="match status" value="1"/>
</dbReference>
<evidence type="ECO:0000259" key="5">
    <source>
        <dbReference type="PROSITE" id="PS50887"/>
    </source>
</evidence>
<sequence>MKPFSSRSIAAAVALCVAILLPSLAFCLDLTAEERQYLDASGPISYCVDPDWAPYETVTERGEHVGIGADLLRLAASRAGLALRLVVTKDWEDSLAQSKAGTCTLLNFLNQTPKRDAWLSFTEPLFIDPNVIITREGHPFVADLAALSNETLTLPKGTSIEERVRRDFPNLRILLSDSDADSFAMVAEKKADLTIRSMTVSVYTIKKEGWFNLKIAGQIPGYDNHLRVGIVKDLPLLRTILNKAIATITPQERAMIANKHVAINVQTALDYDLIGKIAFAFVLVALTSLFWIVKLTRLNRALKIQSQTDSLTGLANRASLNERFTKEIERSIRYGRPLSVIMVDLDHFKAINDLLGHLAGDKTLQEFAVVAKANTRVIDTVGRWGGEEFLCLCPETDAEAAMIVARRLCDAVRAHAFSTGWTHTISVGVAVLVNGDSVDSLLHRADKAMYLAKNRGRDQVCLEETNPQTEAERSNIHETAN</sequence>
<dbReference type="PANTHER" id="PTHR45138:SF9">
    <property type="entry name" value="DIGUANYLATE CYCLASE DGCM-RELATED"/>
    <property type="match status" value="1"/>
</dbReference>
<dbReference type="Pfam" id="PF00990">
    <property type="entry name" value="GGDEF"/>
    <property type="match status" value="1"/>
</dbReference>
<dbReference type="Proteomes" id="UP000283458">
    <property type="component" value="Unassembled WGS sequence"/>
</dbReference>